<proteinExistence type="predicted"/>
<dbReference type="Proteomes" id="UP000463224">
    <property type="component" value="Unassembled WGS sequence"/>
</dbReference>
<dbReference type="Pfam" id="PF12692">
    <property type="entry name" value="Methyltransf_17"/>
    <property type="match status" value="1"/>
</dbReference>
<dbReference type="InterPro" id="IPR025690">
    <property type="entry name" value="Methyltransf_put"/>
</dbReference>
<sequence>MSRLESFIRRMSAQRDLLNEAARRIAEIDGPVVELGLGNGRTFDHLRTLFPQRRILVFDRKMSAFAASRPAPEDFVEGEIRERATAFAGIGAALVHCDIATGYAEADDATIAWLADVVAPLLRPGGFAVSGMPLEHDELEALALPPGVAEGRYFFYRRR</sequence>
<dbReference type="RefSeq" id="WP_156713471.1">
    <property type="nucleotide sequence ID" value="NZ_WPHG01000003.1"/>
</dbReference>
<organism evidence="1 2">
    <name type="scientific">Nitratireductor arenosus</name>
    <dbReference type="NCBI Taxonomy" id="2682096"/>
    <lineage>
        <taxon>Bacteria</taxon>
        <taxon>Pseudomonadati</taxon>
        <taxon>Pseudomonadota</taxon>
        <taxon>Alphaproteobacteria</taxon>
        <taxon>Hyphomicrobiales</taxon>
        <taxon>Phyllobacteriaceae</taxon>
        <taxon>Nitratireductor</taxon>
    </lineage>
</organism>
<dbReference type="InterPro" id="IPR029063">
    <property type="entry name" value="SAM-dependent_MTases_sf"/>
</dbReference>
<evidence type="ECO:0000313" key="1">
    <source>
        <dbReference type="EMBL" id="MVA98549.1"/>
    </source>
</evidence>
<comment type="caution">
    <text evidence="1">The sequence shown here is derived from an EMBL/GenBank/DDBJ whole genome shotgun (WGS) entry which is preliminary data.</text>
</comment>
<dbReference type="SUPFAM" id="SSF53335">
    <property type="entry name" value="S-adenosyl-L-methionine-dependent methyltransferases"/>
    <property type="match status" value="1"/>
</dbReference>
<dbReference type="AlphaFoldDB" id="A0A844QLP5"/>
<gene>
    <name evidence="1" type="ORF">GN330_14975</name>
</gene>
<reference evidence="1 2" key="1">
    <citation type="submission" date="2019-12" db="EMBL/GenBank/DDBJ databases">
        <title>Nitratireductor arenosus sp. nov., Isolated from sea sand, Jeju island, South Korea.</title>
        <authorList>
            <person name="Kim W."/>
        </authorList>
    </citation>
    <scope>NUCLEOTIDE SEQUENCE [LARGE SCALE GENOMIC DNA]</scope>
    <source>
        <strain evidence="1 2">CAU 1489</strain>
    </source>
</reference>
<dbReference type="Gene3D" id="3.40.50.150">
    <property type="entry name" value="Vaccinia Virus protein VP39"/>
    <property type="match status" value="1"/>
</dbReference>
<keyword evidence="2" id="KW-1185">Reference proteome</keyword>
<protein>
    <recommendedName>
        <fullName evidence="3">S-adenosyl-L-methionine methyltransferase</fullName>
    </recommendedName>
</protein>
<dbReference type="EMBL" id="WPHG01000003">
    <property type="protein sequence ID" value="MVA98549.1"/>
    <property type="molecule type" value="Genomic_DNA"/>
</dbReference>
<evidence type="ECO:0000313" key="2">
    <source>
        <dbReference type="Proteomes" id="UP000463224"/>
    </source>
</evidence>
<evidence type="ECO:0008006" key="3">
    <source>
        <dbReference type="Google" id="ProtNLM"/>
    </source>
</evidence>
<accession>A0A844QLP5</accession>
<name>A0A844QLP5_9HYPH</name>